<evidence type="ECO:0000259" key="2">
    <source>
        <dbReference type="Pfam" id="PF13280"/>
    </source>
</evidence>
<organism evidence="3 4">
    <name type="scientific">Pseudomonas batumici</name>
    <dbReference type="NCBI Taxonomy" id="226910"/>
    <lineage>
        <taxon>Bacteria</taxon>
        <taxon>Pseudomonadati</taxon>
        <taxon>Pseudomonadota</taxon>
        <taxon>Gammaproteobacteria</taxon>
        <taxon>Pseudomonadales</taxon>
        <taxon>Pseudomonadaceae</taxon>
        <taxon>Pseudomonas</taxon>
    </lineage>
</organism>
<name>A0A0C2I9G7_9PSED</name>
<evidence type="ECO:0000313" key="4">
    <source>
        <dbReference type="Proteomes" id="UP000031535"/>
    </source>
</evidence>
<dbReference type="Pfam" id="PF08279">
    <property type="entry name" value="HTH_11"/>
    <property type="match status" value="1"/>
</dbReference>
<dbReference type="Gene3D" id="1.10.10.10">
    <property type="entry name" value="Winged helix-like DNA-binding domain superfamily/Winged helix DNA-binding domain"/>
    <property type="match status" value="1"/>
</dbReference>
<keyword evidence="4" id="KW-1185">Reference proteome</keyword>
<comment type="caution">
    <text evidence="3">The sequence shown here is derived from an EMBL/GenBank/DDBJ whole genome shotgun (WGS) entry which is preliminary data.</text>
</comment>
<dbReference type="InterPro" id="IPR036388">
    <property type="entry name" value="WH-like_DNA-bd_sf"/>
</dbReference>
<feature type="domain" description="Helix-turn-helix type 11" evidence="1">
    <location>
        <begin position="6"/>
        <end position="59"/>
    </location>
</feature>
<gene>
    <name evidence="3" type="ORF">UCMB321_4602</name>
</gene>
<reference evidence="3 4" key="1">
    <citation type="submission" date="2015-01" db="EMBL/GenBank/DDBJ databases">
        <title>Complete genome of Pseudomonas batumici UCM B-321 producer of the batumin antibiotic with strong antistaphilococcal and potential anticancer activity.</title>
        <authorList>
            <person name="Klochko V.V."/>
            <person name="Zelena L.B."/>
            <person name="Elena K.A."/>
            <person name="Reva O.N."/>
        </authorList>
    </citation>
    <scope>NUCLEOTIDE SEQUENCE [LARGE SCALE GENOMIC DNA]</scope>
    <source>
        <strain evidence="3 4">UCM B-321</strain>
    </source>
</reference>
<dbReference type="PANTHER" id="PTHR34580">
    <property type="match status" value="1"/>
</dbReference>
<dbReference type="InterPro" id="IPR051534">
    <property type="entry name" value="CBASS_pafABC_assoc_protein"/>
</dbReference>
<dbReference type="SUPFAM" id="SSF46785">
    <property type="entry name" value="Winged helix' DNA-binding domain"/>
    <property type="match status" value="1"/>
</dbReference>
<dbReference type="InterPro" id="IPR026881">
    <property type="entry name" value="WYL_dom"/>
</dbReference>
<dbReference type="Proteomes" id="UP000031535">
    <property type="component" value="Unassembled WGS sequence"/>
</dbReference>
<dbReference type="PATRIC" id="fig|226910.6.peg.4592"/>
<dbReference type="InterPro" id="IPR036390">
    <property type="entry name" value="WH_DNA-bd_sf"/>
</dbReference>
<dbReference type="Pfam" id="PF13280">
    <property type="entry name" value="WYL"/>
    <property type="match status" value="1"/>
</dbReference>
<dbReference type="PROSITE" id="PS52050">
    <property type="entry name" value="WYL"/>
    <property type="match status" value="1"/>
</dbReference>
<protein>
    <submittedName>
        <fullName evidence="3">Transcriptional regulator, DeoR family</fullName>
    </submittedName>
</protein>
<dbReference type="OrthoDB" id="9807255at2"/>
<accession>A0A0C2I9G7</accession>
<evidence type="ECO:0000313" key="3">
    <source>
        <dbReference type="EMBL" id="KIH81672.1"/>
    </source>
</evidence>
<dbReference type="InterPro" id="IPR013196">
    <property type="entry name" value="HTH_11"/>
</dbReference>
<dbReference type="RefSeq" id="WP_040070904.1">
    <property type="nucleotide sequence ID" value="NZ_JXDG01000059.1"/>
</dbReference>
<proteinExistence type="predicted"/>
<feature type="domain" description="WYL" evidence="2">
    <location>
        <begin position="140"/>
        <end position="204"/>
    </location>
</feature>
<dbReference type="STRING" id="226910.UCMB321_4602"/>
<sequence>MSRSQRLLTLIQILRRHRFPVAGTVLAQELGITLRTLYRDIGTLKEQGANIEGAAGLGFVLHPGFMLPPLMFSEDEIEALVLGSRWVAERADERLGQAARNALDKISAVLPSGLRDEMDASALLIGPSASPLPADIVQPLIRKAIRAERKAEIVYTDLKGEQSCRTIWPFALGYFDDARVLVAWCELREGFRHFRSDRISTFTVAQERYPRRRQALLRAWRLQEGISPQ</sequence>
<dbReference type="EMBL" id="JXDG01000059">
    <property type="protein sequence ID" value="KIH81672.1"/>
    <property type="molecule type" value="Genomic_DNA"/>
</dbReference>
<dbReference type="PANTHER" id="PTHR34580:SF3">
    <property type="entry name" value="PROTEIN PAFB"/>
    <property type="match status" value="1"/>
</dbReference>
<evidence type="ECO:0000259" key="1">
    <source>
        <dbReference type="Pfam" id="PF08279"/>
    </source>
</evidence>
<dbReference type="AlphaFoldDB" id="A0A0C2I9G7"/>